<feature type="compositionally biased region" description="Low complexity" evidence="1">
    <location>
        <begin position="96"/>
        <end position="108"/>
    </location>
</feature>
<keyword evidence="2" id="KW-0472">Membrane</keyword>
<gene>
    <name evidence="5" type="primary">LOC118423867</name>
    <name evidence="3" type="ORF">BRAFLDRAFT_100826</name>
</gene>
<reference evidence="5" key="3">
    <citation type="submission" date="2025-04" db="UniProtKB">
        <authorList>
            <consortium name="RefSeq"/>
        </authorList>
    </citation>
    <scope>IDENTIFICATION</scope>
    <source>
        <strain evidence="5">S238N-H82</strain>
        <tissue evidence="5">Testes</tissue>
    </source>
</reference>
<reference evidence="4" key="2">
    <citation type="journal article" date="2020" name="Nat. Ecol. Evol.">
        <title>Deeply conserved synteny resolves early events in vertebrate evolution.</title>
        <authorList>
            <person name="Simakov O."/>
            <person name="Marletaz F."/>
            <person name="Yue J.X."/>
            <person name="O'Connell B."/>
            <person name="Jenkins J."/>
            <person name="Brandt A."/>
            <person name="Calef R."/>
            <person name="Tung C.H."/>
            <person name="Huang T.K."/>
            <person name="Schmutz J."/>
            <person name="Satoh N."/>
            <person name="Yu J.K."/>
            <person name="Putnam N.H."/>
            <person name="Green R.E."/>
            <person name="Rokhsar D.S."/>
        </authorList>
    </citation>
    <scope>NUCLEOTIDE SEQUENCE [LARGE SCALE GENOMIC DNA]</scope>
    <source>
        <strain evidence="4">S238N-H82</strain>
    </source>
</reference>
<dbReference type="AlphaFoldDB" id="C3ZNX5"/>
<dbReference type="OrthoDB" id="10115362at2759"/>
<keyword evidence="2" id="KW-1133">Transmembrane helix</keyword>
<feature type="transmembrane region" description="Helical" evidence="2">
    <location>
        <begin position="134"/>
        <end position="156"/>
    </location>
</feature>
<dbReference type="InParanoid" id="C3ZNX5"/>
<feature type="compositionally biased region" description="Low complexity" evidence="1">
    <location>
        <begin position="8"/>
        <end position="40"/>
    </location>
</feature>
<feature type="compositionally biased region" description="Low complexity" evidence="1">
    <location>
        <begin position="324"/>
        <end position="337"/>
    </location>
</feature>
<proteinExistence type="predicted"/>
<reference evidence="3" key="1">
    <citation type="journal article" date="2008" name="Nature">
        <title>The amphioxus genome and the evolution of the chordate karyotype.</title>
        <authorList>
            <consortium name="US DOE Joint Genome Institute (JGI-PGF)"/>
            <person name="Putnam N.H."/>
            <person name="Butts T."/>
            <person name="Ferrier D.E.K."/>
            <person name="Furlong R.F."/>
            <person name="Hellsten U."/>
            <person name="Kawashima T."/>
            <person name="Robinson-Rechavi M."/>
            <person name="Shoguchi E."/>
            <person name="Terry A."/>
            <person name="Yu J.-K."/>
            <person name="Benito-Gutierrez E.L."/>
            <person name="Dubchak I."/>
            <person name="Garcia-Fernandez J."/>
            <person name="Gibson-Brown J.J."/>
            <person name="Grigoriev I.V."/>
            <person name="Horton A.C."/>
            <person name="de Jong P.J."/>
            <person name="Jurka J."/>
            <person name="Kapitonov V.V."/>
            <person name="Kohara Y."/>
            <person name="Kuroki Y."/>
            <person name="Lindquist E."/>
            <person name="Lucas S."/>
            <person name="Osoegawa K."/>
            <person name="Pennacchio L.A."/>
            <person name="Salamov A.A."/>
            <person name="Satou Y."/>
            <person name="Sauka-Spengler T."/>
            <person name="Schmutz J."/>
            <person name="Shin-I T."/>
            <person name="Toyoda A."/>
            <person name="Bronner-Fraser M."/>
            <person name="Fujiyama A."/>
            <person name="Holland L.Z."/>
            <person name="Holland P.W.H."/>
            <person name="Satoh N."/>
            <person name="Rokhsar D.S."/>
        </authorList>
    </citation>
    <scope>NUCLEOTIDE SEQUENCE [LARGE SCALE GENOMIC DNA]</scope>
    <source>
        <strain evidence="3">S238N-H82</strain>
        <tissue evidence="3">Testes</tissue>
    </source>
</reference>
<dbReference type="EMBL" id="GG666654">
    <property type="protein sequence ID" value="EEN45710.1"/>
    <property type="molecule type" value="Genomic_DNA"/>
</dbReference>
<feature type="compositionally biased region" description="Low complexity" evidence="1">
    <location>
        <begin position="287"/>
        <end position="298"/>
    </location>
</feature>
<protein>
    <submittedName>
        <fullName evidence="5">Uncharacterized protein LOC118423867 isoform X1</fullName>
    </submittedName>
</protein>
<evidence type="ECO:0000256" key="2">
    <source>
        <dbReference type="SAM" id="Phobius"/>
    </source>
</evidence>
<evidence type="ECO:0000256" key="1">
    <source>
        <dbReference type="SAM" id="MobiDB-lite"/>
    </source>
</evidence>
<accession>C3ZNX5</accession>
<feature type="region of interest" description="Disordered" evidence="1">
    <location>
        <begin position="68"/>
        <end position="108"/>
    </location>
</feature>
<name>C3ZNX5_BRAFL</name>
<feature type="compositionally biased region" description="Acidic residues" evidence="1">
    <location>
        <begin position="300"/>
        <end position="309"/>
    </location>
</feature>
<keyword evidence="2" id="KW-0812">Transmembrane</keyword>
<evidence type="ECO:0000313" key="4">
    <source>
        <dbReference type="Proteomes" id="UP000001554"/>
    </source>
</evidence>
<organism>
    <name type="scientific">Branchiostoma floridae</name>
    <name type="common">Florida lancelet</name>
    <name type="synonym">Amphioxus</name>
    <dbReference type="NCBI Taxonomy" id="7739"/>
    <lineage>
        <taxon>Eukaryota</taxon>
        <taxon>Metazoa</taxon>
        <taxon>Chordata</taxon>
        <taxon>Cephalochordata</taxon>
        <taxon>Leptocardii</taxon>
        <taxon>Amphioxiformes</taxon>
        <taxon>Branchiostomatidae</taxon>
        <taxon>Branchiostoma</taxon>
    </lineage>
</organism>
<feature type="compositionally biased region" description="Pro residues" evidence="1">
    <location>
        <begin position="80"/>
        <end position="95"/>
    </location>
</feature>
<dbReference type="KEGG" id="bfo:118423867"/>
<feature type="region of interest" description="Disordered" evidence="1">
    <location>
        <begin position="277"/>
        <end position="337"/>
    </location>
</feature>
<evidence type="ECO:0000313" key="3">
    <source>
        <dbReference type="EMBL" id="EEN45710.1"/>
    </source>
</evidence>
<keyword evidence="4" id="KW-1185">Reference proteome</keyword>
<evidence type="ECO:0000313" key="5">
    <source>
        <dbReference type="RefSeq" id="XP_035688051.1"/>
    </source>
</evidence>
<dbReference type="Proteomes" id="UP000001554">
    <property type="component" value="Chromosome 10"/>
</dbReference>
<feature type="region of interest" description="Disordered" evidence="1">
    <location>
        <begin position="1"/>
        <end position="40"/>
    </location>
</feature>
<dbReference type="STRING" id="7739.C3ZNX5"/>
<sequence length="611" mass="66380">MAEQGREGVPQEGQAAAGQPQPMQPQAPALQPPVVQVAPVQPQAGHPLAVQPQALQPAPVQPLALQPPAVQQAPGQPQAVQPPPVQPPAVQPAPGQPQAVQLPAAQPPAVVQQPRPVLELEWGRAVLRIYDQHLAAGVGMAAGLGIGLGIAAFYFGNLDLALPAIRRAIERRDPDNPDQPADPQVGEGVQQGSLLVPVIFYSQLGYQYFTSILNGPFLKACLQSELQKVGYEASIDVSVEKWELPNLPEGGAGLMGMMGEERVLGWLAELPEKVSTAAGDSGIPEDVSSVAGVSTAASQEDVEEEEEEAGPSQAKGARLPQQPPAQATPTAQQAELQEGPLKGRRARLLQHKDSPTAQTWLKAYSCLEKGAAMVTTGGGQEGKGVEHLLEGIMLIEDMHPDVVNTILYDQSWLHLDRAMLHQLTSTQLQANPDSTPCLLIQALQLPLGHSRQQAINHVIDIVLQHGETDPMYKHLAYMYCALGYTIWMTTRQPAPALSAFASALMHKSDHLPTLYFTAWCSIDVSVPQAIRQFHHYIHTAPTDHPWVPLSHYRLVYLYGQQDPSVHRDRILQHYNKAQQTDRNRLPVFPPVPSVITDPARRVYEQVMSQPH</sequence>
<feature type="compositionally biased region" description="Low complexity" evidence="1">
    <location>
        <begin position="68"/>
        <end position="79"/>
    </location>
</feature>
<dbReference type="GeneID" id="118423867"/>
<dbReference type="RefSeq" id="XP_035688051.1">
    <property type="nucleotide sequence ID" value="XM_035832158.1"/>
</dbReference>